<dbReference type="Proteomes" id="UP000625210">
    <property type="component" value="Unassembled WGS sequence"/>
</dbReference>
<dbReference type="EMBL" id="BMHQ01000001">
    <property type="protein sequence ID" value="GGE04220.1"/>
    <property type="molecule type" value="Genomic_DNA"/>
</dbReference>
<evidence type="ECO:0000313" key="9">
    <source>
        <dbReference type="EMBL" id="GGE04220.1"/>
    </source>
</evidence>
<dbReference type="NCBIfam" id="TIGR00744">
    <property type="entry name" value="ROK_glcA_fam"/>
    <property type="match status" value="1"/>
</dbReference>
<evidence type="ECO:0000256" key="7">
    <source>
        <dbReference type="ARBA" id="ARBA00022840"/>
    </source>
</evidence>
<dbReference type="GO" id="GO:0004340">
    <property type="term" value="F:glucokinase activity"/>
    <property type="evidence" value="ECO:0007669"/>
    <property type="project" value="UniProtKB-EC"/>
</dbReference>
<dbReference type="InterPro" id="IPR043129">
    <property type="entry name" value="ATPase_NBD"/>
</dbReference>
<dbReference type="EC" id="2.7.1.2" evidence="2"/>
<comment type="similarity">
    <text evidence="1">Belongs to the ROK (NagC/XylR) family.</text>
</comment>
<reference evidence="9" key="1">
    <citation type="journal article" date="2014" name="Int. J. Syst. Evol. Microbiol.">
        <title>Complete genome sequence of Corynebacterium casei LMG S-19264T (=DSM 44701T), isolated from a smear-ripened cheese.</title>
        <authorList>
            <consortium name="US DOE Joint Genome Institute (JGI-PGF)"/>
            <person name="Walter F."/>
            <person name="Albersmeier A."/>
            <person name="Kalinowski J."/>
            <person name="Ruckert C."/>
        </authorList>
    </citation>
    <scope>NUCLEOTIDE SEQUENCE</scope>
    <source>
        <strain evidence="9">CGMCC 1.15179</strain>
    </source>
</reference>
<accession>A0A8J2VBH1</accession>
<dbReference type="GO" id="GO:0006096">
    <property type="term" value="P:glycolytic process"/>
    <property type="evidence" value="ECO:0007669"/>
    <property type="project" value="InterPro"/>
</dbReference>
<dbReference type="InterPro" id="IPR004654">
    <property type="entry name" value="ROK_glcA"/>
</dbReference>
<dbReference type="GO" id="GO:0005524">
    <property type="term" value="F:ATP binding"/>
    <property type="evidence" value="ECO:0007669"/>
    <property type="project" value="UniProtKB-KW"/>
</dbReference>
<evidence type="ECO:0000256" key="4">
    <source>
        <dbReference type="ARBA" id="ARBA00022679"/>
    </source>
</evidence>
<gene>
    <name evidence="9" type="ORF">GCM10011571_01460</name>
</gene>
<dbReference type="InterPro" id="IPR000600">
    <property type="entry name" value="ROK"/>
</dbReference>
<evidence type="ECO:0000256" key="5">
    <source>
        <dbReference type="ARBA" id="ARBA00022741"/>
    </source>
</evidence>
<dbReference type="RefSeq" id="WP_188646014.1">
    <property type="nucleotide sequence ID" value="NZ_BMHQ01000001.1"/>
</dbReference>
<dbReference type="AlphaFoldDB" id="A0A8J2VBH1"/>
<dbReference type="PANTHER" id="PTHR18964:SF149">
    <property type="entry name" value="BIFUNCTIONAL UDP-N-ACETYLGLUCOSAMINE 2-EPIMERASE_N-ACETYLMANNOSAMINE KINASE"/>
    <property type="match status" value="1"/>
</dbReference>
<dbReference type="GO" id="GO:0005737">
    <property type="term" value="C:cytoplasm"/>
    <property type="evidence" value="ECO:0007669"/>
    <property type="project" value="InterPro"/>
</dbReference>
<dbReference type="Pfam" id="PF00480">
    <property type="entry name" value="ROK"/>
    <property type="match status" value="1"/>
</dbReference>
<keyword evidence="10" id="KW-1185">Reference proteome</keyword>
<evidence type="ECO:0000256" key="6">
    <source>
        <dbReference type="ARBA" id="ARBA00022777"/>
    </source>
</evidence>
<protein>
    <recommendedName>
        <fullName evidence="3">Glucokinase</fullName>
        <ecNumber evidence="2">2.7.1.2</ecNumber>
    </recommendedName>
    <alternativeName>
        <fullName evidence="8">Glucose kinase</fullName>
    </alternativeName>
</protein>
<evidence type="ECO:0000256" key="1">
    <source>
        <dbReference type="ARBA" id="ARBA00006479"/>
    </source>
</evidence>
<evidence type="ECO:0000256" key="2">
    <source>
        <dbReference type="ARBA" id="ARBA00012323"/>
    </source>
</evidence>
<dbReference type="Gene3D" id="3.30.420.40">
    <property type="match status" value="2"/>
</dbReference>
<sequence length="318" mass="32754">MNKRYIGIDLGGTSMKLGIVDADGQLLYQMEKPTQPEEGADQGLRRIAAYSRELAEVTRTPWEQVGGLGIGLPGFLDIPNGVVVKLTNVPWSNVPVKERLESALKIPVAIDNDANVAALGEAWSGAGAGLDDLICVTLGTGVGGGVITHGRLVHGVSGLAGEIGHIRVEENGALCGCGQRGCVETISSATGIVRLAREAEAAGRETSLAPLIHDSRLTAKDVFAAAERGDAVALEVVRKAADALARVLAILSVVNNPARFIIGGGVSKAGETLFNPLRAAYAEHALAHSAKGVEIVAAQLGNDAGIIGAAGLTADREK</sequence>
<name>A0A8J2VBH1_9BACL</name>
<evidence type="ECO:0000256" key="3">
    <source>
        <dbReference type="ARBA" id="ARBA00014701"/>
    </source>
</evidence>
<organism evidence="9 10">
    <name type="scientific">Marinithermofilum abyssi</name>
    <dbReference type="NCBI Taxonomy" id="1571185"/>
    <lineage>
        <taxon>Bacteria</taxon>
        <taxon>Bacillati</taxon>
        <taxon>Bacillota</taxon>
        <taxon>Bacilli</taxon>
        <taxon>Bacillales</taxon>
        <taxon>Thermoactinomycetaceae</taxon>
        <taxon>Marinithermofilum</taxon>
    </lineage>
</organism>
<dbReference type="PROSITE" id="PS01125">
    <property type="entry name" value="ROK"/>
    <property type="match status" value="1"/>
</dbReference>
<comment type="caution">
    <text evidence="9">The sequence shown here is derived from an EMBL/GenBank/DDBJ whole genome shotgun (WGS) entry which is preliminary data.</text>
</comment>
<evidence type="ECO:0000313" key="10">
    <source>
        <dbReference type="Proteomes" id="UP000625210"/>
    </source>
</evidence>
<keyword evidence="7" id="KW-0067">ATP-binding</keyword>
<keyword evidence="6" id="KW-0418">Kinase</keyword>
<keyword evidence="5" id="KW-0547">Nucleotide-binding</keyword>
<keyword evidence="4" id="KW-0808">Transferase</keyword>
<dbReference type="InterPro" id="IPR049874">
    <property type="entry name" value="ROK_cs"/>
</dbReference>
<evidence type="ECO:0000256" key="8">
    <source>
        <dbReference type="ARBA" id="ARBA00032386"/>
    </source>
</evidence>
<dbReference type="PANTHER" id="PTHR18964">
    <property type="entry name" value="ROK (REPRESSOR, ORF, KINASE) FAMILY"/>
    <property type="match status" value="1"/>
</dbReference>
<dbReference type="SUPFAM" id="SSF53067">
    <property type="entry name" value="Actin-like ATPase domain"/>
    <property type="match status" value="1"/>
</dbReference>
<reference evidence="9" key="2">
    <citation type="submission" date="2020-09" db="EMBL/GenBank/DDBJ databases">
        <authorList>
            <person name="Sun Q."/>
            <person name="Zhou Y."/>
        </authorList>
    </citation>
    <scope>NUCLEOTIDE SEQUENCE</scope>
    <source>
        <strain evidence="9">CGMCC 1.15179</strain>
    </source>
</reference>
<proteinExistence type="inferred from homology"/>